<dbReference type="PROSITE" id="PS01264">
    <property type="entry name" value="TBOX_2"/>
    <property type="match status" value="1"/>
</dbReference>
<accession>A0A6J1VP70</accession>
<dbReference type="GO" id="GO:0001714">
    <property type="term" value="P:endodermal cell fate specification"/>
    <property type="evidence" value="ECO:0007669"/>
    <property type="project" value="Ensembl"/>
</dbReference>
<evidence type="ECO:0000256" key="6">
    <source>
        <dbReference type="PROSITE-ProRule" id="PRU00201"/>
    </source>
</evidence>
<dbReference type="RefSeq" id="XP_026542378.1">
    <property type="nucleotide sequence ID" value="XM_026686593.1"/>
</dbReference>
<dbReference type="Pfam" id="PF00907">
    <property type="entry name" value="T-box"/>
    <property type="match status" value="1"/>
</dbReference>
<dbReference type="AlphaFoldDB" id="A0A6J1VP70"/>
<keyword evidence="4" id="KW-0804">Transcription</keyword>
<dbReference type="GO" id="GO:0000785">
    <property type="term" value="C:chromatin"/>
    <property type="evidence" value="ECO:0007669"/>
    <property type="project" value="Ensembl"/>
</dbReference>
<dbReference type="PRINTS" id="PR00937">
    <property type="entry name" value="TBOX"/>
</dbReference>
<dbReference type="GO" id="GO:0021895">
    <property type="term" value="P:cerebral cortex neuron differentiation"/>
    <property type="evidence" value="ECO:0007669"/>
    <property type="project" value="Ensembl"/>
</dbReference>
<dbReference type="Proteomes" id="UP000504612">
    <property type="component" value="Unplaced"/>
</dbReference>
<evidence type="ECO:0000256" key="7">
    <source>
        <dbReference type="SAM" id="MobiDB-lite"/>
    </source>
</evidence>
<dbReference type="GO" id="GO:0031490">
    <property type="term" value="F:chromatin DNA binding"/>
    <property type="evidence" value="ECO:0007669"/>
    <property type="project" value="Ensembl"/>
</dbReference>
<dbReference type="SMART" id="SM00425">
    <property type="entry name" value="TBOX"/>
    <property type="match status" value="1"/>
</dbReference>
<dbReference type="GO" id="GO:0001707">
    <property type="term" value="P:mesoderm formation"/>
    <property type="evidence" value="ECO:0007669"/>
    <property type="project" value="Ensembl"/>
</dbReference>
<dbReference type="GO" id="GO:0010467">
    <property type="term" value="P:gene expression"/>
    <property type="evidence" value="ECO:0007669"/>
    <property type="project" value="Ensembl"/>
</dbReference>
<dbReference type="GO" id="GO:0000122">
    <property type="term" value="P:negative regulation of transcription by RNA polymerase II"/>
    <property type="evidence" value="ECO:0007669"/>
    <property type="project" value="Ensembl"/>
</dbReference>
<dbReference type="InterPro" id="IPR001699">
    <property type="entry name" value="TF_T-box"/>
</dbReference>
<dbReference type="InterPro" id="IPR032385">
    <property type="entry name" value="T-box_assoc"/>
</dbReference>
<dbReference type="GO" id="GO:0021772">
    <property type="term" value="P:olfactory bulb development"/>
    <property type="evidence" value="ECO:0007669"/>
    <property type="project" value="Ensembl"/>
</dbReference>
<evidence type="ECO:0000313" key="10">
    <source>
        <dbReference type="RefSeq" id="XP_026542378.1"/>
    </source>
</evidence>
<evidence type="ECO:0000256" key="5">
    <source>
        <dbReference type="ARBA" id="ARBA00023242"/>
    </source>
</evidence>
<dbReference type="Gene3D" id="2.60.40.820">
    <property type="entry name" value="Transcription factor, T-box"/>
    <property type="match status" value="1"/>
</dbReference>
<feature type="domain" description="T-box" evidence="8">
    <location>
        <begin position="248"/>
        <end position="433"/>
    </location>
</feature>
<keyword evidence="9" id="KW-1185">Reference proteome</keyword>
<dbReference type="CDD" id="cd20205">
    <property type="entry name" value="T-box_TBR2"/>
    <property type="match status" value="1"/>
</dbReference>
<dbReference type="InterPro" id="IPR046360">
    <property type="entry name" value="T-box_DNA-bd"/>
</dbReference>
<dbReference type="InterPro" id="IPR008967">
    <property type="entry name" value="p53-like_TF_DNA-bd_sf"/>
</dbReference>
<name>A0A6J1VP70_9SAUR</name>
<dbReference type="GO" id="GO:0000981">
    <property type="term" value="F:DNA-binding transcription factor activity, RNA polymerase II-specific"/>
    <property type="evidence" value="ECO:0007669"/>
    <property type="project" value="TreeGrafter"/>
</dbReference>
<dbReference type="GeneID" id="113424743"/>
<dbReference type="GO" id="GO:0010002">
    <property type="term" value="P:cardioblast differentiation"/>
    <property type="evidence" value="ECO:0007669"/>
    <property type="project" value="Ensembl"/>
</dbReference>
<sequence>MQLGEQLLGSSANLPGTPFYPLETAGGRGGGTARHLNTGSPPRPDLEKGPKKFGGASGPATSLLGEAEAAGETTPFVTAGQMPSKAGAEVADGGRKSSPGPTEEDVLPPPPPPPPPPPARYSLDGLSPERYYLQSPGPQASAELGSQCSLFPYAGAAGSAQSSSMYQAPSGARYPYGSVLTPPGSFSTAASRTPFAAAASTYQYGQGAPPGALYNPYPPAAAAGGSCGGLGGLTMPGGAGGLRAQVFLCNRPLWLKFHRHQTEMIITKQGRRMFPFLSFNITGLNPTAHYNVFVEVVLADPNHWRFQGGKWVTCGKADNNMQGNKVYVHPESPNTGAHWMRQEISFGKLKLTNNKGANNNNTQMIVLQSLHKYQPRLHIVEVTEDGVEDMNDSTKTQTFNFPETQFIAVTAYQNTDITQLKIDHNPFAKGFRDNYDSMYTASENDRLTPSPTDSPRSHQIVPGARYTVQPFFQEQFVNNLPPARFYNGERAVPQTNGLLSPQQTEEVTNPPQRWFVTPVQQSGANKLDMNSYETDYSPSSLLSYGIKSLPIQTSHALGYYPDPTFSSVAGWGSRGSYPRKMSTGLPWTSRASPPGFSEDLLSKEKVKEEMGSSWIETPPSIKSLDSNDSGVYIGACKRRRLSPNSSSNENSPTMKCEDINAEDYGKDASKGMGYYAFYTSS</sequence>
<dbReference type="FunFam" id="2.60.40.820:FF:000004">
    <property type="entry name" value="T-box, brain 1"/>
    <property type="match status" value="1"/>
</dbReference>
<evidence type="ECO:0000256" key="4">
    <source>
        <dbReference type="ARBA" id="ARBA00023163"/>
    </source>
</evidence>
<dbReference type="SUPFAM" id="SSF49417">
    <property type="entry name" value="p53-like transcription factors"/>
    <property type="match status" value="1"/>
</dbReference>
<dbReference type="GO" id="GO:0061629">
    <property type="term" value="F:RNA polymerase II-specific DNA-binding transcription factor binding"/>
    <property type="evidence" value="ECO:0007669"/>
    <property type="project" value="Ensembl"/>
</dbReference>
<dbReference type="GO" id="GO:0021796">
    <property type="term" value="P:cerebral cortex regionalization"/>
    <property type="evidence" value="ECO:0007669"/>
    <property type="project" value="Ensembl"/>
</dbReference>
<evidence type="ECO:0000256" key="2">
    <source>
        <dbReference type="ARBA" id="ARBA00023015"/>
    </source>
</evidence>
<dbReference type="GO" id="GO:0035914">
    <property type="term" value="P:skeletal muscle cell differentiation"/>
    <property type="evidence" value="ECO:0007669"/>
    <property type="project" value="Ensembl"/>
</dbReference>
<dbReference type="CTD" id="8320"/>
<dbReference type="GO" id="GO:0019827">
    <property type="term" value="P:stem cell population maintenance"/>
    <property type="evidence" value="ECO:0007669"/>
    <property type="project" value="Ensembl"/>
</dbReference>
<evidence type="ECO:0000259" key="8">
    <source>
        <dbReference type="PROSITE" id="PS50252"/>
    </source>
</evidence>
<proteinExistence type="predicted"/>
<evidence type="ECO:0000256" key="1">
    <source>
        <dbReference type="ARBA" id="ARBA00004123"/>
    </source>
</evidence>
<evidence type="ECO:0000313" key="9">
    <source>
        <dbReference type="Proteomes" id="UP000504612"/>
    </source>
</evidence>
<dbReference type="InterPro" id="IPR018186">
    <property type="entry name" value="TF_T-box_CS"/>
</dbReference>
<gene>
    <name evidence="10" type="primary">EOMES</name>
</gene>
<dbReference type="GO" id="GO:0000978">
    <property type="term" value="F:RNA polymerase II cis-regulatory region sequence-specific DNA binding"/>
    <property type="evidence" value="ECO:0007669"/>
    <property type="project" value="InterPro"/>
</dbReference>
<keyword evidence="3 6" id="KW-0238">DNA-binding</keyword>
<comment type="subcellular location">
    <subcellularLocation>
        <location evidence="1 6">Nucleus</location>
    </subcellularLocation>
</comment>
<keyword evidence="5 6" id="KW-0539">Nucleus</keyword>
<dbReference type="GO" id="GO:0048382">
    <property type="term" value="P:mesendoderm development"/>
    <property type="evidence" value="ECO:0007669"/>
    <property type="project" value="Ensembl"/>
</dbReference>
<dbReference type="PANTHER" id="PTHR11267:SF13">
    <property type="entry name" value="EOMESODERMIN HOMOLOG"/>
    <property type="match status" value="1"/>
</dbReference>
<dbReference type="GO" id="GO:0048708">
    <property type="term" value="P:astrocyte differentiation"/>
    <property type="evidence" value="ECO:0007669"/>
    <property type="project" value="Ensembl"/>
</dbReference>
<organism evidence="9 10">
    <name type="scientific">Notechis scutatus</name>
    <name type="common">mainland tiger snake</name>
    <dbReference type="NCBI Taxonomy" id="8663"/>
    <lineage>
        <taxon>Eukaryota</taxon>
        <taxon>Metazoa</taxon>
        <taxon>Chordata</taxon>
        <taxon>Craniata</taxon>
        <taxon>Vertebrata</taxon>
        <taxon>Euteleostomi</taxon>
        <taxon>Lepidosauria</taxon>
        <taxon>Squamata</taxon>
        <taxon>Bifurcata</taxon>
        <taxon>Unidentata</taxon>
        <taxon>Episquamata</taxon>
        <taxon>Toxicofera</taxon>
        <taxon>Serpentes</taxon>
        <taxon>Colubroidea</taxon>
        <taxon>Elapidae</taxon>
        <taxon>Hydrophiinae</taxon>
        <taxon>Notechis</taxon>
    </lineage>
</organism>
<dbReference type="PANTHER" id="PTHR11267">
    <property type="entry name" value="T-BOX PROTEIN-RELATED"/>
    <property type="match status" value="1"/>
</dbReference>
<dbReference type="GO" id="GO:0006338">
    <property type="term" value="P:chromatin remodeling"/>
    <property type="evidence" value="ECO:0007669"/>
    <property type="project" value="Ensembl"/>
</dbReference>
<dbReference type="PROSITE" id="PS01283">
    <property type="entry name" value="TBOX_1"/>
    <property type="match status" value="1"/>
</dbReference>
<keyword evidence="2" id="KW-0805">Transcription regulation</keyword>
<reference evidence="10" key="1">
    <citation type="submission" date="2025-08" db="UniProtKB">
        <authorList>
            <consortium name="RefSeq"/>
        </authorList>
    </citation>
    <scope>IDENTIFICATION</scope>
</reference>
<dbReference type="GO" id="GO:0002302">
    <property type="term" value="P:CD8-positive, alpha-beta T cell differentiation involved in immune response"/>
    <property type="evidence" value="ECO:0007669"/>
    <property type="project" value="Ensembl"/>
</dbReference>
<dbReference type="GO" id="GO:0060809">
    <property type="term" value="P:mesodermal to mesenchymal transition involved in gastrulation"/>
    <property type="evidence" value="ECO:0007669"/>
    <property type="project" value="Ensembl"/>
</dbReference>
<feature type="region of interest" description="Disordered" evidence="7">
    <location>
        <begin position="1"/>
        <end position="139"/>
    </location>
</feature>
<protein>
    <submittedName>
        <fullName evidence="10">Eomesodermin homolog isoform X3</fullName>
    </submittedName>
</protein>
<evidence type="ECO:0000256" key="3">
    <source>
        <dbReference type="ARBA" id="ARBA00023125"/>
    </source>
</evidence>
<dbReference type="GO" id="GO:0045944">
    <property type="term" value="P:positive regulation of transcription by RNA polymerase II"/>
    <property type="evidence" value="ECO:0007669"/>
    <property type="project" value="Ensembl"/>
</dbReference>
<comment type="caution">
    <text evidence="6">Lacks conserved residue(s) required for the propagation of feature annotation.</text>
</comment>
<dbReference type="GO" id="GO:0005634">
    <property type="term" value="C:nucleus"/>
    <property type="evidence" value="ECO:0007669"/>
    <property type="project" value="UniProtKB-SubCell"/>
</dbReference>
<dbReference type="Pfam" id="PF16176">
    <property type="entry name" value="T-box_assoc"/>
    <property type="match status" value="1"/>
</dbReference>
<dbReference type="PROSITE" id="PS50252">
    <property type="entry name" value="TBOX_3"/>
    <property type="match status" value="1"/>
</dbReference>
<feature type="compositionally biased region" description="Pro residues" evidence="7">
    <location>
        <begin position="107"/>
        <end position="119"/>
    </location>
</feature>
<dbReference type="GO" id="GO:0001764">
    <property type="term" value="P:neuron migration"/>
    <property type="evidence" value="ECO:0007669"/>
    <property type="project" value="Ensembl"/>
</dbReference>
<dbReference type="GO" id="GO:0003714">
    <property type="term" value="F:transcription corepressor activity"/>
    <property type="evidence" value="ECO:0007669"/>
    <property type="project" value="Ensembl"/>
</dbReference>
<dbReference type="InterPro" id="IPR036960">
    <property type="entry name" value="T-box_sf"/>
</dbReference>